<reference evidence="3" key="2">
    <citation type="submission" date="2023-05" db="EMBL/GenBank/DDBJ databases">
        <authorList>
            <consortium name="Lawrence Berkeley National Laboratory"/>
            <person name="Steindorff A."/>
            <person name="Hensen N."/>
            <person name="Bonometti L."/>
            <person name="Westerberg I."/>
            <person name="Brannstrom I.O."/>
            <person name="Guillou S."/>
            <person name="Cros-Aarteil S."/>
            <person name="Calhoun S."/>
            <person name="Haridas S."/>
            <person name="Kuo A."/>
            <person name="Mondo S."/>
            <person name="Pangilinan J."/>
            <person name="Riley R."/>
            <person name="Labutti K."/>
            <person name="Andreopoulos B."/>
            <person name="Lipzen A."/>
            <person name="Chen C."/>
            <person name="Yanf M."/>
            <person name="Daum C."/>
            <person name="Ng V."/>
            <person name="Clum A."/>
            <person name="Ohm R."/>
            <person name="Martin F."/>
            <person name="Silar P."/>
            <person name="Natvig D."/>
            <person name="Lalanne C."/>
            <person name="Gautier V."/>
            <person name="Ament-Velasquez S.L."/>
            <person name="Kruys A."/>
            <person name="Hutchinson M.I."/>
            <person name="Powell A.J."/>
            <person name="Barry K."/>
            <person name="Miller A.N."/>
            <person name="Grigoriev I.V."/>
            <person name="Debuchy R."/>
            <person name="Gladieux P."/>
            <person name="Thoren M.H."/>
            <person name="Johannesson H."/>
        </authorList>
    </citation>
    <scope>NUCLEOTIDE SEQUENCE</scope>
    <source>
        <strain evidence="3">CBS 123565</strain>
    </source>
</reference>
<feature type="region of interest" description="Disordered" evidence="1">
    <location>
        <begin position="588"/>
        <end position="653"/>
    </location>
</feature>
<sequence length="1063" mass="116681">MERDSTTPNSAVAQTKKGRFTSPLVINSASQRRGLFSRTRTKEDPVRPTSSGALSDTRPASPSNTKIPRPVQRGPFTLSDAYRMAEEEEVAQGSPSPAPRLWRSRREPGEKRASRLGGTGSSETRLRGGLDRKSLESGHEDGADDFGARSQQSDISDSAFDEKLRQYALDKTSPDVPGRRTNSLLSKSRLGTKIVETGKGLVRKTSRSSLDSSSSPRPAKATPNGTWLSRRLSGRKRESGDPPAIRESADWAQPGDGPYDEPLPPDTAFPESHTPNKSFAWEADADFTAGDLQISNSPRVTIGRSNTKIEEIRALEAEVNGRISDSPQPRGRNTRIDEIRALEADAALELPNKGLDSDEAAIIAQETMPEGEDKATRSRSLSRTRAGTDESRSREIERLSRRALATARLDQLRERNITTTSRSPSPDVARKSIKEPSRAYSPLGDRLRRRESEGQASLAQPQQAPAGQSTVVPAPHVRDHSPANATGEGNDRATSRNRESRRRASQTGDEPHDLRRRLGLAASTNPVPEPQAGTESEPLIARGRDAGEGIGQKRRSGGAKSDVKPTVGFVGLQRSTSIESRLAKRASFVHSDSDPTERIEGEMDLFAPMENRSERGSIRAPSPEPERGAADETPRAVRPDPLTQPTPTVTGAFVDTPATIKAEKVGNHVATATAAQNTGEQQINSLEPPSQESRGDTKHLLGRDKRDGAVSRQQERRQSTGADRLPTRSSSLSARRRARSLSRGRTPLINSAKLPTVKDDLLEIQRANQIEDSTLDDLADLLAHQIDSGSDLDSHEAKVEEDNTDNLAMEKELEAYARMSRSLKTGLLGIRTAKQGIERLEGRVSHADVKESAHVAHGDSTAGAHPSCPDCVGSQPKPPTAVAYVHLALPLLWYRRPKFRFTFLGLTLFLLSLWYIAESWMCFVYCKPQYCSPDTPCDWSPDDPVWGYAIPVKLDQWVAGGQGRVLARRLTPDVADWVADLWDAATGTDMTAVDTSRYSWEQRRQHRRRLAKRGLSKPFVEQPEDKAKFSAWKAARVAREKAQSAQEMGYEIDDDIIGDDEKL</sequence>
<gene>
    <name evidence="3" type="ORF">BT67DRAFT_444399</name>
</gene>
<dbReference type="AlphaFoldDB" id="A0AAN6ZBM4"/>
<name>A0AAN6ZBM4_9PEZI</name>
<feature type="compositionally biased region" description="Basic and acidic residues" evidence="1">
    <location>
        <begin position="124"/>
        <end position="141"/>
    </location>
</feature>
<evidence type="ECO:0000313" key="3">
    <source>
        <dbReference type="EMBL" id="KAK4131991.1"/>
    </source>
</evidence>
<feature type="compositionally biased region" description="Low complexity" evidence="1">
    <location>
        <begin position="454"/>
        <end position="469"/>
    </location>
</feature>
<keyword evidence="2" id="KW-0472">Membrane</keyword>
<feature type="region of interest" description="Disordered" evidence="1">
    <location>
        <begin position="674"/>
        <end position="747"/>
    </location>
</feature>
<feature type="compositionally biased region" description="Polar residues" evidence="1">
    <location>
        <begin position="1"/>
        <end position="13"/>
    </location>
</feature>
<comment type="caution">
    <text evidence="3">The sequence shown here is derived from an EMBL/GenBank/DDBJ whole genome shotgun (WGS) entry which is preliminary data.</text>
</comment>
<keyword evidence="2" id="KW-1133">Transmembrane helix</keyword>
<dbReference type="EMBL" id="MU853421">
    <property type="protein sequence ID" value="KAK4131991.1"/>
    <property type="molecule type" value="Genomic_DNA"/>
</dbReference>
<feature type="compositionally biased region" description="Polar residues" evidence="1">
    <location>
        <begin position="674"/>
        <end position="692"/>
    </location>
</feature>
<feature type="region of interest" description="Disordered" evidence="1">
    <location>
        <begin position="1"/>
        <end position="282"/>
    </location>
</feature>
<feature type="compositionally biased region" description="Basic and acidic residues" evidence="1">
    <location>
        <begin position="489"/>
        <end position="498"/>
    </location>
</feature>
<evidence type="ECO:0000313" key="4">
    <source>
        <dbReference type="Proteomes" id="UP001304895"/>
    </source>
</evidence>
<feature type="compositionally biased region" description="Basic and acidic residues" evidence="1">
    <location>
        <begin position="624"/>
        <end position="638"/>
    </location>
</feature>
<dbReference type="Proteomes" id="UP001304895">
    <property type="component" value="Unassembled WGS sequence"/>
</dbReference>
<feature type="compositionally biased region" description="Basic and acidic residues" evidence="1">
    <location>
        <begin position="104"/>
        <end position="113"/>
    </location>
</feature>
<accession>A0AAN6ZBM4</accession>
<feature type="compositionally biased region" description="Basic and acidic residues" evidence="1">
    <location>
        <begin position="428"/>
        <end position="437"/>
    </location>
</feature>
<feature type="compositionally biased region" description="Polar residues" evidence="1">
    <location>
        <begin position="48"/>
        <end position="66"/>
    </location>
</feature>
<feature type="compositionally biased region" description="Basic and acidic residues" evidence="1">
    <location>
        <begin position="591"/>
        <end position="601"/>
    </location>
</feature>
<protein>
    <submittedName>
        <fullName evidence="3">Uncharacterized protein</fullName>
    </submittedName>
</protein>
<feature type="compositionally biased region" description="Basic and acidic residues" evidence="1">
    <location>
        <begin position="386"/>
        <end position="400"/>
    </location>
</feature>
<feature type="region of interest" description="Disordered" evidence="1">
    <location>
        <begin position="350"/>
        <end position="567"/>
    </location>
</feature>
<feature type="transmembrane region" description="Helical" evidence="2">
    <location>
        <begin position="901"/>
        <end position="917"/>
    </location>
</feature>
<evidence type="ECO:0000256" key="1">
    <source>
        <dbReference type="SAM" id="MobiDB-lite"/>
    </source>
</evidence>
<feature type="compositionally biased region" description="Basic and acidic residues" evidence="1">
    <location>
        <begin position="693"/>
        <end position="718"/>
    </location>
</feature>
<evidence type="ECO:0000256" key="2">
    <source>
        <dbReference type="SAM" id="Phobius"/>
    </source>
</evidence>
<proteinExistence type="predicted"/>
<keyword evidence="2" id="KW-0812">Transmembrane</keyword>
<reference evidence="3" key="1">
    <citation type="journal article" date="2023" name="Mol. Phylogenet. Evol.">
        <title>Genome-scale phylogeny and comparative genomics of the fungal order Sordariales.</title>
        <authorList>
            <person name="Hensen N."/>
            <person name="Bonometti L."/>
            <person name="Westerberg I."/>
            <person name="Brannstrom I.O."/>
            <person name="Guillou S."/>
            <person name="Cros-Aarteil S."/>
            <person name="Calhoun S."/>
            <person name="Haridas S."/>
            <person name="Kuo A."/>
            <person name="Mondo S."/>
            <person name="Pangilinan J."/>
            <person name="Riley R."/>
            <person name="LaButti K."/>
            <person name="Andreopoulos B."/>
            <person name="Lipzen A."/>
            <person name="Chen C."/>
            <person name="Yan M."/>
            <person name="Daum C."/>
            <person name="Ng V."/>
            <person name="Clum A."/>
            <person name="Steindorff A."/>
            <person name="Ohm R.A."/>
            <person name="Martin F."/>
            <person name="Silar P."/>
            <person name="Natvig D.O."/>
            <person name="Lalanne C."/>
            <person name="Gautier V."/>
            <person name="Ament-Velasquez S.L."/>
            <person name="Kruys A."/>
            <person name="Hutchinson M.I."/>
            <person name="Powell A.J."/>
            <person name="Barry K."/>
            <person name="Miller A.N."/>
            <person name="Grigoriev I.V."/>
            <person name="Debuchy R."/>
            <person name="Gladieux P."/>
            <person name="Hiltunen Thoren M."/>
            <person name="Johannesson H."/>
        </authorList>
    </citation>
    <scope>NUCLEOTIDE SEQUENCE</scope>
    <source>
        <strain evidence="3">CBS 123565</strain>
    </source>
</reference>
<keyword evidence="4" id="KW-1185">Reference proteome</keyword>
<organism evidence="3 4">
    <name type="scientific">Trichocladium antarcticum</name>
    <dbReference type="NCBI Taxonomy" id="1450529"/>
    <lineage>
        <taxon>Eukaryota</taxon>
        <taxon>Fungi</taxon>
        <taxon>Dikarya</taxon>
        <taxon>Ascomycota</taxon>
        <taxon>Pezizomycotina</taxon>
        <taxon>Sordariomycetes</taxon>
        <taxon>Sordariomycetidae</taxon>
        <taxon>Sordariales</taxon>
        <taxon>Chaetomiaceae</taxon>
        <taxon>Trichocladium</taxon>
    </lineage>
</organism>